<evidence type="ECO:0000313" key="5">
    <source>
        <dbReference type="EMBL" id="PKI84350.1"/>
    </source>
</evidence>
<accession>A0A2N1JCR2</accession>
<reference evidence="5 6" key="1">
    <citation type="submission" date="2017-10" db="EMBL/GenBank/DDBJ databases">
        <title>A novel species of cold-tolerant Malassezia isolated from bats.</title>
        <authorList>
            <person name="Lorch J.M."/>
            <person name="Palmer J.M."/>
            <person name="Vanderwolf K.J."/>
            <person name="Schmidt K.Z."/>
            <person name="Verant M.L."/>
            <person name="Weller T.J."/>
            <person name="Blehert D.S."/>
        </authorList>
    </citation>
    <scope>NUCLEOTIDE SEQUENCE [LARGE SCALE GENOMIC DNA]</scope>
    <source>
        <strain evidence="5 6">NWHC:44797-103</strain>
    </source>
</reference>
<evidence type="ECO:0000256" key="1">
    <source>
        <dbReference type="ARBA" id="ARBA00004141"/>
    </source>
</evidence>
<dbReference type="STRING" id="2020962.A0A2N1JCR2"/>
<evidence type="ECO:0008006" key="7">
    <source>
        <dbReference type="Google" id="ProtNLM"/>
    </source>
</evidence>
<gene>
    <name evidence="5" type="ORF">MVES_001507</name>
</gene>
<dbReference type="OrthoDB" id="1932233at2759"/>
<protein>
    <recommendedName>
        <fullName evidence="7">Orm1p</fullName>
    </recommendedName>
</protein>
<dbReference type="Proteomes" id="UP000232875">
    <property type="component" value="Unassembled WGS sequence"/>
</dbReference>
<comment type="subcellular location">
    <subcellularLocation>
        <location evidence="1">Membrane</location>
        <topology evidence="1">Multi-pass membrane protein</topology>
    </subcellularLocation>
</comment>
<evidence type="ECO:0000313" key="6">
    <source>
        <dbReference type="Proteomes" id="UP000232875"/>
    </source>
</evidence>
<organism evidence="5 6">
    <name type="scientific">Malassezia vespertilionis</name>
    <dbReference type="NCBI Taxonomy" id="2020962"/>
    <lineage>
        <taxon>Eukaryota</taxon>
        <taxon>Fungi</taxon>
        <taxon>Dikarya</taxon>
        <taxon>Basidiomycota</taxon>
        <taxon>Ustilaginomycotina</taxon>
        <taxon>Malasseziomycetes</taxon>
        <taxon>Malasseziales</taxon>
        <taxon>Malasseziaceae</taxon>
        <taxon>Malassezia</taxon>
    </lineage>
</organism>
<sequence length="235" mass="26068">MQATLQSSSPRMRFDSVPEFAVGDESSTSISLPAQDLSALSPGKRSGHHHRGSSSSFVMVKQVQETPEQLVDQNVSQNVNAEWVNMKGAWVIHVVLIMLAKMIINEIPGVSDSVKWTMVTYIIFHLIKGAPFDVSGGAYDDLTLWEQIDQGFQYTPAKKYLTSLPIGLFLLSTHYTHYDPWLFGINLGALLFVLFPKLPILHRSRLLFFPSDMSGTITPNASASAPLAPQTNEKY</sequence>
<name>A0A2N1JCR2_9BASI</name>
<dbReference type="EMBL" id="KZ454989">
    <property type="protein sequence ID" value="PKI84350.1"/>
    <property type="molecule type" value="Genomic_DNA"/>
</dbReference>
<dbReference type="GO" id="GO:0005789">
    <property type="term" value="C:endoplasmic reticulum membrane"/>
    <property type="evidence" value="ECO:0007669"/>
    <property type="project" value="InterPro"/>
</dbReference>
<keyword evidence="6" id="KW-1185">Reference proteome</keyword>
<dbReference type="PANTHER" id="PTHR12665">
    <property type="entry name" value="ORMDL PROTEINS"/>
    <property type="match status" value="1"/>
</dbReference>
<keyword evidence="3" id="KW-1133">Transmembrane helix</keyword>
<evidence type="ECO:0000256" key="4">
    <source>
        <dbReference type="ARBA" id="ARBA00023136"/>
    </source>
</evidence>
<evidence type="ECO:0000256" key="2">
    <source>
        <dbReference type="ARBA" id="ARBA00022692"/>
    </source>
</evidence>
<evidence type="ECO:0000256" key="3">
    <source>
        <dbReference type="ARBA" id="ARBA00022989"/>
    </source>
</evidence>
<dbReference type="InterPro" id="IPR007203">
    <property type="entry name" value="ORMDL"/>
</dbReference>
<proteinExistence type="predicted"/>
<keyword evidence="4" id="KW-0472">Membrane</keyword>
<keyword evidence="2" id="KW-0812">Transmembrane</keyword>
<dbReference type="Pfam" id="PF04061">
    <property type="entry name" value="ORMDL"/>
    <property type="match status" value="1"/>
</dbReference>
<dbReference type="AlphaFoldDB" id="A0A2N1JCR2"/>